<dbReference type="Gene3D" id="3.30.70.20">
    <property type="match status" value="2"/>
</dbReference>
<dbReference type="SUPFAM" id="SSF54862">
    <property type="entry name" value="4Fe-4S ferredoxins"/>
    <property type="match status" value="1"/>
</dbReference>
<organism evidence="8 9">
    <name type="scientific">Psychromonas ingrahamii (strain DSM 17664 / CCUG 51855 / 37)</name>
    <dbReference type="NCBI Taxonomy" id="357804"/>
    <lineage>
        <taxon>Bacteria</taxon>
        <taxon>Pseudomonadati</taxon>
        <taxon>Pseudomonadota</taxon>
        <taxon>Gammaproteobacteria</taxon>
        <taxon>Alteromonadales</taxon>
        <taxon>Psychromonadaceae</taxon>
        <taxon>Psychromonas</taxon>
    </lineage>
</organism>
<dbReference type="GO" id="GO:0046872">
    <property type="term" value="F:metal ion binding"/>
    <property type="evidence" value="ECO:0007669"/>
    <property type="project" value="UniProtKB-KW"/>
</dbReference>
<feature type="binding site" evidence="6">
    <location>
        <position position="78"/>
    </location>
    <ligand>
        <name>[4Fe-4S] cluster</name>
        <dbReference type="ChEBI" id="CHEBI:49883"/>
        <label>2</label>
    </ligand>
</feature>
<sequence>MKFDNSKRRLFKNNDKVTVNNLLPWISNVDLFLKNCTQCGDCITACPEKIIVKGDGGYPNIDFTVGECSFCGQCAEICDEQIFISTKQPPWLKKAQIDESCLAYENVYCRSCSESCEAQALTFQIGLSAVPQINLDLCTGCGACMAPCPTASVLIKELE</sequence>
<proteinExistence type="inferred from homology"/>
<evidence type="ECO:0000256" key="3">
    <source>
        <dbReference type="ARBA" id="ARBA00022737"/>
    </source>
</evidence>
<keyword evidence="2 6" id="KW-0479">Metal-binding</keyword>
<evidence type="ECO:0000313" key="9">
    <source>
        <dbReference type="Proteomes" id="UP000000639"/>
    </source>
</evidence>
<feature type="binding site" evidence="6">
    <location>
        <position position="46"/>
    </location>
    <ligand>
        <name>[4Fe-4S] cluster</name>
        <dbReference type="ChEBI" id="CHEBI:49883"/>
        <label>1</label>
    </ligand>
</feature>
<evidence type="ECO:0000256" key="4">
    <source>
        <dbReference type="ARBA" id="ARBA00023004"/>
    </source>
</evidence>
<gene>
    <name evidence="6" type="primary">napF</name>
    <name evidence="8" type="ordered locus">Ping_2176</name>
</gene>
<dbReference type="PROSITE" id="PS00198">
    <property type="entry name" value="4FE4S_FER_1"/>
    <property type="match status" value="2"/>
</dbReference>
<dbReference type="PROSITE" id="PS51379">
    <property type="entry name" value="4FE4S_FER_2"/>
    <property type="match status" value="3"/>
</dbReference>
<evidence type="ECO:0000313" key="8">
    <source>
        <dbReference type="EMBL" id="ABM03917.1"/>
    </source>
</evidence>
<dbReference type="GO" id="GO:0005737">
    <property type="term" value="C:cytoplasm"/>
    <property type="evidence" value="ECO:0007669"/>
    <property type="project" value="UniProtKB-SubCell"/>
</dbReference>
<evidence type="ECO:0000256" key="2">
    <source>
        <dbReference type="ARBA" id="ARBA00022723"/>
    </source>
</evidence>
<dbReference type="Proteomes" id="UP000000639">
    <property type="component" value="Chromosome"/>
</dbReference>
<keyword evidence="3 6" id="KW-0677">Repeat</keyword>
<feature type="binding site" evidence="6">
    <location>
        <position position="148"/>
    </location>
    <ligand>
        <name>[4Fe-4S] cluster</name>
        <dbReference type="ChEBI" id="CHEBI:49883"/>
        <label>3</label>
    </ligand>
</feature>
<dbReference type="RefSeq" id="WP_011770477.1">
    <property type="nucleotide sequence ID" value="NC_008709.1"/>
</dbReference>
<dbReference type="InterPro" id="IPR017896">
    <property type="entry name" value="4Fe4S_Fe-S-bd"/>
</dbReference>
<keyword evidence="9" id="KW-1185">Reference proteome</keyword>
<dbReference type="InterPro" id="IPR017900">
    <property type="entry name" value="4Fe4S_Fe_S_CS"/>
</dbReference>
<feature type="binding site" evidence="6">
    <location>
        <position position="68"/>
    </location>
    <ligand>
        <name>[4Fe-4S] cluster</name>
        <dbReference type="ChEBI" id="CHEBI:49883"/>
        <label>2</label>
    </ligand>
</feature>
<dbReference type="Pfam" id="PF13187">
    <property type="entry name" value="Fer4_9"/>
    <property type="match status" value="1"/>
</dbReference>
<dbReference type="CDD" id="cd10564">
    <property type="entry name" value="NapF_like"/>
    <property type="match status" value="1"/>
</dbReference>
<dbReference type="HOGENOM" id="CLU_077329_2_1_6"/>
<feature type="binding site" evidence="6">
    <location>
        <position position="39"/>
    </location>
    <ligand>
        <name>[4Fe-4S] cluster</name>
        <dbReference type="ChEBI" id="CHEBI:49883"/>
        <label>1</label>
    </ligand>
</feature>
<dbReference type="STRING" id="357804.Ping_2176"/>
<dbReference type="PANTHER" id="PTHR43687:SF1">
    <property type="entry name" value="FERREDOXIN III"/>
    <property type="match status" value="1"/>
</dbReference>
<dbReference type="PANTHER" id="PTHR43687">
    <property type="entry name" value="ADENYLYLSULFATE REDUCTASE, BETA SUBUNIT"/>
    <property type="match status" value="1"/>
</dbReference>
<dbReference type="AlphaFoldDB" id="A1SWQ2"/>
<dbReference type="OrthoDB" id="9808559at2"/>
<dbReference type="eggNOG" id="COG1145">
    <property type="taxonomic scope" value="Bacteria"/>
</dbReference>
<name>A1SWQ2_PSYIN</name>
<feature type="binding site" evidence="6">
    <location>
        <position position="74"/>
    </location>
    <ligand>
        <name>[4Fe-4S] cluster</name>
        <dbReference type="ChEBI" id="CHEBI:49883"/>
        <label>2</label>
    </ligand>
</feature>
<dbReference type="KEGG" id="pin:Ping_2176"/>
<comment type="subunit">
    <text evidence="6">Interacts with the cytoplasmic NapA precursor.</text>
</comment>
<accession>A1SWQ2</accession>
<feature type="binding site" evidence="6">
    <location>
        <position position="141"/>
    </location>
    <ligand>
        <name>[4Fe-4S] cluster</name>
        <dbReference type="ChEBI" id="CHEBI:49883"/>
        <label>3</label>
    </ligand>
</feature>
<comment type="function">
    <text evidence="6">Could be involved in the maturation of NapA, the catalytic subunit of the periplasmic nitrate reductase, before its export into the periplasm.</text>
</comment>
<feature type="domain" description="4Fe-4S ferredoxin-type" evidence="7">
    <location>
        <begin position="129"/>
        <end position="158"/>
    </location>
</feature>
<evidence type="ECO:0000256" key="1">
    <source>
        <dbReference type="ARBA" id="ARBA00022485"/>
    </source>
</evidence>
<comment type="subcellular location">
    <subcellularLocation>
        <location evidence="6">Cytoplasm</location>
    </subcellularLocation>
</comment>
<comment type="cofactor">
    <cofactor evidence="6">
        <name>[4Fe-4S] cluster</name>
        <dbReference type="ChEBI" id="CHEBI:49883"/>
    </cofactor>
</comment>
<evidence type="ECO:0000256" key="5">
    <source>
        <dbReference type="ARBA" id="ARBA00023014"/>
    </source>
</evidence>
<keyword evidence="4 6" id="KW-0408">Iron</keyword>
<keyword evidence="1 6" id="KW-0004">4Fe-4S</keyword>
<feature type="binding site" evidence="6">
    <location>
        <position position="144"/>
    </location>
    <ligand>
        <name>[4Fe-4S] cluster</name>
        <dbReference type="ChEBI" id="CHEBI:49883"/>
        <label>3</label>
    </ligand>
</feature>
<reference evidence="8 9" key="1">
    <citation type="submission" date="2007-01" db="EMBL/GenBank/DDBJ databases">
        <title>Complete sequence of Psychromonas ingrahamii 37.</title>
        <authorList>
            <consortium name="US DOE Joint Genome Institute"/>
            <person name="Copeland A."/>
            <person name="Lucas S."/>
            <person name="Lapidus A."/>
            <person name="Barry K."/>
            <person name="Detter J.C."/>
            <person name="Glavina del Rio T."/>
            <person name="Hammon N."/>
            <person name="Israni S."/>
            <person name="Dalin E."/>
            <person name="Tice H."/>
            <person name="Pitluck S."/>
            <person name="Thompson L.S."/>
            <person name="Brettin T."/>
            <person name="Bruce D."/>
            <person name="Han C."/>
            <person name="Tapia R."/>
            <person name="Schmutz J."/>
            <person name="Larimer F."/>
            <person name="Land M."/>
            <person name="Hauser L."/>
            <person name="Kyrpides N."/>
            <person name="Ivanova N."/>
            <person name="Staley J."/>
            <person name="Richardson P."/>
        </authorList>
    </citation>
    <scope>NUCLEOTIDE SEQUENCE [LARGE SCALE GENOMIC DNA]</scope>
    <source>
        <strain evidence="8 9">37</strain>
    </source>
</reference>
<feature type="domain" description="4Fe-4S ferredoxin-type" evidence="7">
    <location>
        <begin position="57"/>
        <end position="88"/>
    </location>
</feature>
<dbReference type="EMBL" id="CP000510">
    <property type="protein sequence ID" value="ABM03917.1"/>
    <property type="molecule type" value="Genomic_DNA"/>
</dbReference>
<feature type="binding site" evidence="6">
    <location>
        <position position="138"/>
    </location>
    <ligand>
        <name>[4Fe-4S] cluster</name>
        <dbReference type="ChEBI" id="CHEBI:49883"/>
        <label>3</label>
    </ligand>
</feature>
<dbReference type="InterPro" id="IPR004496">
    <property type="entry name" value="NapF"/>
</dbReference>
<dbReference type="Pfam" id="PF12838">
    <property type="entry name" value="Fer4_7"/>
    <property type="match status" value="1"/>
</dbReference>
<dbReference type="NCBIfam" id="TIGR00402">
    <property type="entry name" value="napF"/>
    <property type="match status" value="1"/>
</dbReference>
<keyword evidence="5 6" id="KW-0411">Iron-sulfur</keyword>
<dbReference type="HAMAP" id="MF_02201">
    <property type="entry name" value="NapF"/>
    <property type="match status" value="1"/>
</dbReference>
<evidence type="ECO:0000256" key="6">
    <source>
        <dbReference type="HAMAP-Rule" id="MF_02201"/>
    </source>
</evidence>
<dbReference type="GO" id="GO:0051539">
    <property type="term" value="F:4 iron, 4 sulfur cluster binding"/>
    <property type="evidence" value="ECO:0007669"/>
    <property type="project" value="UniProtKB-UniRule"/>
</dbReference>
<feature type="binding site" evidence="6">
    <location>
        <position position="71"/>
    </location>
    <ligand>
        <name>[4Fe-4S] cluster</name>
        <dbReference type="ChEBI" id="CHEBI:49883"/>
        <label>2</label>
    </ligand>
</feature>
<protein>
    <recommendedName>
        <fullName evidence="6">Ferredoxin-type protein NapF</fullName>
    </recommendedName>
</protein>
<keyword evidence="6" id="KW-0963">Cytoplasm</keyword>
<feature type="binding site" evidence="6">
    <location>
        <position position="36"/>
    </location>
    <ligand>
        <name>[4Fe-4S] cluster</name>
        <dbReference type="ChEBI" id="CHEBI:49883"/>
        <label>1</label>
    </ligand>
</feature>
<evidence type="ECO:0000259" key="7">
    <source>
        <dbReference type="PROSITE" id="PS51379"/>
    </source>
</evidence>
<feature type="domain" description="4Fe-4S ferredoxin-type" evidence="7">
    <location>
        <begin position="25"/>
        <end position="56"/>
    </location>
</feature>
<dbReference type="InterPro" id="IPR050572">
    <property type="entry name" value="Fe-S_Ferredoxin"/>
</dbReference>
<dbReference type="eggNOG" id="COG2878">
    <property type="taxonomic scope" value="Bacteria"/>
</dbReference>
<comment type="similarity">
    <text evidence="6">Belongs to the NapF family.</text>
</comment>
<feature type="binding site" evidence="6">
    <location>
        <position position="42"/>
    </location>
    <ligand>
        <name>[4Fe-4S] cluster</name>
        <dbReference type="ChEBI" id="CHEBI:49883"/>
        <label>1</label>
    </ligand>
</feature>